<feature type="compositionally biased region" description="Polar residues" evidence="5">
    <location>
        <begin position="130"/>
        <end position="153"/>
    </location>
</feature>
<feature type="compositionally biased region" description="Basic residues" evidence="5">
    <location>
        <begin position="1099"/>
        <end position="1113"/>
    </location>
</feature>
<feature type="region of interest" description="Disordered" evidence="5">
    <location>
        <begin position="1062"/>
        <end position="1173"/>
    </location>
</feature>
<evidence type="ECO:0000256" key="2">
    <source>
        <dbReference type="ARBA" id="ARBA00006610"/>
    </source>
</evidence>
<dbReference type="InterPro" id="IPR004443">
    <property type="entry name" value="YjeF_N_dom"/>
</dbReference>
<dbReference type="Pfam" id="PF09532">
    <property type="entry name" value="FDF"/>
    <property type="match status" value="1"/>
</dbReference>
<evidence type="ECO:0000259" key="7">
    <source>
        <dbReference type="PROSITE" id="PS51385"/>
    </source>
</evidence>
<feature type="compositionally biased region" description="Basic and acidic residues" evidence="5">
    <location>
        <begin position="785"/>
        <end position="795"/>
    </location>
</feature>
<protein>
    <recommendedName>
        <fullName evidence="3">Enhancer of mRNA-decapping protein 3</fullName>
    </recommendedName>
</protein>
<feature type="region of interest" description="Disordered" evidence="5">
    <location>
        <begin position="23"/>
        <end position="272"/>
    </location>
</feature>
<dbReference type="Pfam" id="PF01841">
    <property type="entry name" value="Transglut_core"/>
    <property type="match status" value="1"/>
</dbReference>
<dbReference type="SUPFAM" id="SSF54001">
    <property type="entry name" value="Cysteine proteinases"/>
    <property type="match status" value="1"/>
</dbReference>
<dbReference type="InterPro" id="IPR025762">
    <property type="entry name" value="DFDF"/>
</dbReference>
<evidence type="ECO:0000256" key="4">
    <source>
        <dbReference type="ARBA" id="ARBA00022490"/>
    </source>
</evidence>
<feature type="region of interest" description="Disordered" evidence="5">
    <location>
        <begin position="844"/>
        <end position="868"/>
    </location>
</feature>
<dbReference type="Pfam" id="PF03853">
    <property type="entry name" value="YjeF_N"/>
    <property type="match status" value="1"/>
</dbReference>
<evidence type="ECO:0000259" key="6">
    <source>
        <dbReference type="PROSITE" id="PS50206"/>
    </source>
</evidence>
<evidence type="ECO:0000256" key="1">
    <source>
        <dbReference type="ARBA" id="ARBA00004201"/>
    </source>
</evidence>
<dbReference type="GO" id="GO:0033962">
    <property type="term" value="P:P-body assembly"/>
    <property type="evidence" value="ECO:0007669"/>
    <property type="project" value="TreeGrafter"/>
</dbReference>
<feature type="compositionally biased region" description="Polar residues" evidence="5">
    <location>
        <begin position="847"/>
        <end position="867"/>
    </location>
</feature>
<keyword evidence="4" id="KW-0963">Cytoplasm</keyword>
<dbReference type="GO" id="GO:0003729">
    <property type="term" value="F:mRNA binding"/>
    <property type="evidence" value="ECO:0007669"/>
    <property type="project" value="TreeGrafter"/>
</dbReference>
<comment type="subcellular location">
    <subcellularLocation>
        <location evidence="1">Cytoplasm</location>
        <location evidence="1">P-body</location>
    </subcellularLocation>
</comment>
<dbReference type="PROSITE" id="PS51385">
    <property type="entry name" value="YJEF_N"/>
    <property type="match status" value="1"/>
</dbReference>
<feature type="region of interest" description="Disordered" evidence="5">
    <location>
        <begin position="761"/>
        <end position="798"/>
    </location>
</feature>
<dbReference type="SUPFAM" id="SSF64153">
    <property type="entry name" value="YjeF N-terminal domain-like"/>
    <property type="match status" value="1"/>
</dbReference>
<dbReference type="PANTHER" id="PTHR13612">
    <property type="entry name" value="ENHANCER OF MRNA-DECAPPING PROTEIN 3"/>
    <property type="match status" value="1"/>
</dbReference>
<dbReference type="EMBL" id="MU006578">
    <property type="protein sequence ID" value="KAF2746211.1"/>
    <property type="molecule type" value="Genomic_DNA"/>
</dbReference>
<name>A0A6A6VA94_9PLEO</name>
<reference evidence="9" key="1">
    <citation type="journal article" date="2020" name="Stud. Mycol.">
        <title>101 Dothideomycetes genomes: a test case for predicting lifestyles and emergence of pathogens.</title>
        <authorList>
            <person name="Haridas S."/>
            <person name="Albert R."/>
            <person name="Binder M."/>
            <person name="Bloem J."/>
            <person name="Labutti K."/>
            <person name="Salamov A."/>
            <person name="Andreopoulos B."/>
            <person name="Baker S."/>
            <person name="Barry K."/>
            <person name="Bills G."/>
            <person name="Bluhm B."/>
            <person name="Cannon C."/>
            <person name="Castanera R."/>
            <person name="Culley D."/>
            <person name="Daum C."/>
            <person name="Ezra D."/>
            <person name="Gonzalez J."/>
            <person name="Henrissat B."/>
            <person name="Kuo A."/>
            <person name="Liang C."/>
            <person name="Lipzen A."/>
            <person name="Lutzoni F."/>
            <person name="Magnuson J."/>
            <person name="Mondo S."/>
            <person name="Nolan M."/>
            <person name="Ohm R."/>
            <person name="Pangilinan J."/>
            <person name="Park H.-J."/>
            <person name="Ramirez L."/>
            <person name="Alfaro M."/>
            <person name="Sun H."/>
            <person name="Tritt A."/>
            <person name="Yoshinaga Y."/>
            <person name="Zwiers L.-H."/>
            <person name="Turgeon B."/>
            <person name="Goodwin S."/>
            <person name="Spatafora J."/>
            <person name="Crous P."/>
            <person name="Grigoriev I."/>
        </authorList>
    </citation>
    <scope>NUCLEOTIDE SEQUENCE</scope>
    <source>
        <strain evidence="9">CBS 119925</strain>
    </source>
</reference>
<comment type="similarity">
    <text evidence="2">Belongs to the EDC3 family.</text>
</comment>
<dbReference type="GO" id="GO:0000932">
    <property type="term" value="C:P-body"/>
    <property type="evidence" value="ECO:0007669"/>
    <property type="project" value="UniProtKB-SubCell"/>
</dbReference>
<feature type="domain" description="Rhodanese" evidence="6">
    <location>
        <begin position="1244"/>
        <end position="1320"/>
    </location>
</feature>
<feature type="compositionally biased region" description="Pro residues" evidence="5">
    <location>
        <begin position="84"/>
        <end position="114"/>
    </location>
</feature>
<evidence type="ECO:0000313" key="9">
    <source>
        <dbReference type="EMBL" id="KAF2746211.1"/>
    </source>
</evidence>
<dbReference type="SMART" id="SM01199">
    <property type="entry name" value="FDF"/>
    <property type="match status" value="1"/>
</dbReference>
<evidence type="ECO:0000259" key="8">
    <source>
        <dbReference type="PROSITE" id="PS51512"/>
    </source>
</evidence>
<keyword evidence="10" id="KW-1185">Reference proteome</keyword>
<dbReference type="Gene3D" id="3.10.620.30">
    <property type="match status" value="1"/>
</dbReference>
<proteinExistence type="inferred from homology"/>
<dbReference type="PROSITE" id="PS51512">
    <property type="entry name" value="DFDF"/>
    <property type="match status" value="1"/>
</dbReference>
<dbReference type="InterPro" id="IPR038765">
    <property type="entry name" value="Papain-like_cys_pep_sf"/>
</dbReference>
<gene>
    <name evidence="9" type="ORF">M011DRAFT_495048</name>
</gene>
<accession>A0A6A6VA94</accession>
<feature type="domain" description="DFDF" evidence="8">
    <location>
        <begin position="1014"/>
        <end position="1050"/>
    </location>
</feature>
<dbReference type="PANTHER" id="PTHR13612:SF0">
    <property type="entry name" value="ENHANCER OF MRNA-DECAPPING PROTEIN 3"/>
    <property type="match status" value="1"/>
</dbReference>
<dbReference type="InterPro" id="IPR002931">
    <property type="entry name" value="Transglutaminase-like"/>
</dbReference>
<dbReference type="GO" id="GO:0031087">
    <property type="term" value="P:deadenylation-independent decapping of nuclear-transcribed mRNA"/>
    <property type="evidence" value="ECO:0007669"/>
    <property type="project" value="TreeGrafter"/>
</dbReference>
<organism evidence="9 10">
    <name type="scientific">Sporormia fimetaria CBS 119925</name>
    <dbReference type="NCBI Taxonomy" id="1340428"/>
    <lineage>
        <taxon>Eukaryota</taxon>
        <taxon>Fungi</taxon>
        <taxon>Dikarya</taxon>
        <taxon>Ascomycota</taxon>
        <taxon>Pezizomycotina</taxon>
        <taxon>Dothideomycetes</taxon>
        <taxon>Pleosporomycetidae</taxon>
        <taxon>Pleosporales</taxon>
        <taxon>Sporormiaceae</taxon>
        <taxon>Sporormia</taxon>
    </lineage>
</organism>
<feature type="compositionally biased region" description="Pro residues" evidence="5">
    <location>
        <begin position="202"/>
        <end position="211"/>
    </location>
</feature>
<dbReference type="Gene3D" id="3.40.50.10260">
    <property type="entry name" value="YjeF N-terminal domain"/>
    <property type="match status" value="1"/>
</dbReference>
<feature type="compositionally biased region" description="Basic and acidic residues" evidence="5">
    <location>
        <begin position="117"/>
        <end position="129"/>
    </location>
</feature>
<dbReference type="InterPro" id="IPR019050">
    <property type="entry name" value="FDF_dom"/>
</dbReference>
<evidence type="ECO:0000256" key="5">
    <source>
        <dbReference type="SAM" id="MobiDB-lite"/>
    </source>
</evidence>
<evidence type="ECO:0000313" key="10">
    <source>
        <dbReference type="Proteomes" id="UP000799440"/>
    </source>
</evidence>
<dbReference type="InterPro" id="IPR036652">
    <property type="entry name" value="YjeF_N_dom_sf"/>
</dbReference>
<dbReference type="OrthoDB" id="10030313at2759"/>
<dbReference type="InterPro" id="IPR001763">
    <property type="entry name" value="Rhodanese-like_dom"/>
</dbReference>
<evidence type="ECO:0000256" key="3">
    <source>
        <dbReference type="ARBA" id="ARBA00015797"/>
    </source>
</evidence>
<dbReference type="Proteomes" id="UP000799440">
    <property type="component" value="Unassembled WGS sequence"/>
</dbReference>
<feature type="compositionally biased region" description="Pro residues" evidence="5">
    <location>
        <begin position="773"/>
        <end position="782"/>
    </location>
</feature>
<dbReference type="PROSITE" id="PS50206">
    <property type="entry name" value="RHODANESE_3"/>
    <property type="match status" value="1"/>
</dbReference>
<feature type="compositionally biased region" description="Polar residues" evidence="5">
    <location>
        <begin position="62"/>
        <end position="75"/>
    </location>
</feature>
<sequence length="1465" mass="159087">MDDSSQPHGSIKSRIAALNLEEVHAPAPGARPVYTYEKAQVKKKAPPPPPPSRPGQQRVQSVNNPPIHSNVTTATSRERSDLPISPPPEAPRLKPALPPRPPPRSTPQAPPSLPPRKASEPSVKKRESTESISTLASFGSTKTSVSGISNGGSLYQIRAPAYDPSKLPPIISKKQDIEEKPSATLGAMRSKTNIVADRALPPQLPARPPPPARKESQPQENNLSTRPRLAPPPQRSALSFGMNKSTEIPPPVPVSRPRSTQEAPVAPPPIPLASRPNLAAIMASKPRPSSTTGCLKCRDFSAPDKHAAQFPRQSLPNSDVAWLAEQLTSPFPSHTDKARAIFTWLHHNVDYDIIGLRSGNVKRQPTPSYTITSGLAVCEGYASLFAALALKAGVEAIVVSGHGKGAGHTPLQPGQPLPECQPRGHAWNAVRIDDGEWKLIDPCWGAGNVCGDKYNRAFKASWFTMDNQEFGFRHFPSDNRYFFRTDGRATFSWEEYWNDDRGGRLTVYGDATREHGLGERTFQPAAKRIKVHHDAQDAPVVRFQFATVCPHWDHERNGKGKPYLMVLRTGGKDGREGDWVPFQTDGRVWWLDVNRVDLGTSGQKVSVFAVTSFDGKDGRGLRVEEYKEKQGRVAMSWNGVCSSSGVRGRWIPMNLRYPTLRVCLRLLVNLPSRCPNSPHNTLPNALLNPITCSTMASDLIGISVAVTLRNPPNTVVEGLVANINAETSLLTLRNVLFPATGHRLDNYHVEGHAIADIKVSPEAPPTLSHSQPHPTPSLPPSGPEHGYHGSHHDRVPAASQPLHDPAIVSVKKAGTAPSFAQASSSIPLEAPATPVIPMPRVVAPQHASGQTHNRTPQSRPSRETSAATLEKPFSSLIIAEGTELETDEAIPPAAPTVRRVSITKTRNGRPMDDIGNAVKAEDGFKRTRRGGKARKKELAAQERRTAAEINVSMDTPRKGKDNGWRKTPLLQDAGQPATKTPGVIAGSVGLKAVTASNRKTRRQRALDATNGWATEDATDIQELPEFDFMGNLSKFDKRRVFEEIRNEDTTADEDRLVSFNRLARPGTHGGKNLHPTENVLSSPSTTDEGELSDLDSGRNSRRALSRASHKRIPLRQGSGLHMDGEHQAHSGGPPSLTSRATRSQKRGPYASSSHATGSPMLGRLTSPPASPMVDSLPQQCLRLVSTNRKCHTITPGGMLAVEESAEVDYGLSEDIMAENAARGIVEVALTALAPGDRRLTRESHNSRPVVVVLAGNHRAGARAIAAARHLRERGLKVMVALLGFERTADWDRDIRRQVDLYVKLGGSVKAWQSTEDALKRLQAPPELIIDALLGRHKEFDALADEDRRNVLSIVGWANKSRANVLAVETPSGVGGSTGEVAILEGEPLEVRAKYIVCLGAPRSGLLKALQRGSGRDPEWLIWVVDIGINRPWRNAGIGGGKGIRFGDSWVVQVKLSESESNGLRA</sequence>
<feature type="domain" description="YjeF N-terminal" evidence="7">
    <location>
        <begin position="1198"/>
        <end position="1434"/>
    </location>
</feature>